<proteinExistence type="predicted"/>
<comment type="caution">
    <text evidence="1">The sequence shown here is derived from an EMBL/GenBank/DDBJ whole genome shotgun (WGS) entry which is preliminary data.</text>
</comment>
<dbReference type="AlphaFoldDB" id="A0AAV5MZK9"/>
<accession>A0AAV5MZK9</accession>
<keyword evidence="2" id="KW-1185">Reference proteome</keyword>
<sequence>MATTPTQTHPLLSLFLNPNVDFTTLADRCELYAEAQAELDFPVLRAAFCERLIACLTWLKDTQNDPIPRHLESQFITNSYPLAYPRFEPDTGQLCDYCLALAQILANRELPHDVEQTLSDLLFGLVCYLAAELKAPRWVRTANGIVPVHGGEL</sequence>
<gene>
    <name evidence="1" type="ORF">SOASR030_04610</name>
</gene>
<evidence type="ECO:0000313" key="1">
    <source>
        <dbReference type="EMBL" id="GKX54349.1"/>
    </source>
</evidence>
<evidence type="ECO:0000313" key="2">
    <source>
        <dbReference type="Proteomes" id="UP001058124"/>
    </source>
</evidence>
<dbReference type="Proteomes" id="UP001058124">
    <property type="component" value="Unassembled WGS sequence"/>
</dbReference>
<dbReference type="RefSeq" id="WP_027272926.1">
    <property type="nucleotide sequence ID" value="NZ_BRLH01000001.1"/>
</dbReference>
<reference evidence="1" key="1">
    <citation type="submission" date="2022-06" db="EMBL/GenBank/DDBJ databases">
        <title>Draft genome sequences of Leminorella grimontii str. JCM5902.</title>
        <authorList>
            <person name="Wakabayashi Y."/>
            <person name="Kojima K."/>
        </authorList>
    </citation>
    <scope>NUCLEOTIDE SEQUENCE</scope>
    <source>
        <strain evidence="1">JCM 5902</strain>
    </source>
</reference>
<dbReference type="EMBL" id="BRLH01000001">
    <property type="protein sequence ID" value="GKX54349.1"/>
    <property type="molecule type" value="Genomic_DNA"/>
</dbReference>
<organism evidence="1 2">
    <name type="scientific">Leminorella grimontii</name>
    <dbReference type="NCBI Taxonomy" id="82981"/>
    <lineage>
        <taxon>Bacteria</taxon>
        <taxon>Pseudomonadati</taxon>
        <taxon>Pseudomonadota</taxon>
        <taxon>Gammaproteobacteria</taxon>
        <taxon>Enterobacterales</taxon>
        <taxon>Budviciaceae</taxon>
        <taxon>Leminorella</taxon>
    </lineage>
</organism>
<protein>
    <submittedName>
        <fullName evidence="1">Uncharacterized protein</fullName>
    </submittedName>
</protein>
<name>A0AAV5MZK9_9GAMM</name>